<evidence type="ECO:0000259" key="2">
    <source>
        <dbReference type="Pfam" id="PF14683"/>
    </source>
</evidence>
<dbReference type="GO" id="GO:0030246">
    <property type="term" value="F:carbohydrate binding"/>
    <property type="evidence" value="ECO:0007669"/>
    <property type="project" value="InterPro"/>
</dbReference>
<comment type="caution">
    <text evidence="4">The sequence shown here is derived from an EMBL/GenBank/DDBJ whole genome shotgun (WGS) entry which is preliminary data.</text>
</comment>
<protein>
    <recommendedName>
        <fullName evidence="6">Rhamnogalacturonan lyase domain-containing protein</fullName>
    </recommendedName>
</protein>
<name>A0A1Y2FE96_9FUNG</name>
<dbReference type="Pfam" id="PF14686">
    <property type="entry name" value="fn3_3"/>
    <property type="match status" value="1"/>
</dbReference>
<dbReference type="SUPFAM" id="SSF49785">
    <property type="entry name" value="Galactose-binding domain-like"/>
    <property type="match status" value="1"/>
</dbReference>
<evidence type="ECO:0000313" key="5">
    <source>
        <dbReference type="Proteomes" id="UP000193920"/>
    </source>
</evidence>
<evidence type="ECO:0000313" key="4">
    <source>
        <dbReference type="EMBL" id="ORY82270.1"/>
    </source>
</evidence>
<dbReference type="InterPro" id="IPR008979">
    <property type="entry name" value="Galactose-bd-like_sf"/>
</dbReference>
<dbReference type="InterPro" id="IPR029413">
    <property type="entry name" value="RG-lyase_II"/>
</dbReference>
<gene>
    <name evidence="4" type="ORF">LY90DRAFT_664121</name>
</gene>
<organism evidence="4 5">
    <name type="scientific">Neocallimastix californiae</name>
    <dbReference type="NCBI Taxonomy" id="1754190"/>
    <lineage>
        <taxon>Eukaryota</taxon>
        <taxon>Fungi</taxon>
        <taxon>Fungi incertae sedis</taxon>
        <taxon>Chytridiomycota</taxon>
        <taxon>Chytridiomycota incertae sedis</taxon>
        <taxon>Neocallimastigomycetes</taxon>
        <taxon>Neocallimastigales</taxon>
        <taxon>Neocallimastigaceae</taxon>
        <taxon>Neocallimastix</taxon>
    </lineage>
</organism>
<dbReference type="PANTHER" id="PTHR32018:SF1">
    <property type="entry name" value="RHAMNOGALACTURONAN ENDOLYASE"/>
    <property type="match status" value="1"/>
</dbReference>
<dbReference type="AlphaFoldDB" id="A0A1Y2FE96"/>
<keyword evidence="5" id="KW-1185">Reference proteome</keyword>
<evidence type="ECO:0000256" key="1">
    <source>
        <dbReference type="ARBA" id="ARBA00022729"/>
    </source>
</evidence>
<dbReference type="EMBL" id="MCOG01000009">
    <property type="protein sequence ID" value="ORY82270.1"/>
    <property type="molecule type" value="Genomic_DNA"/>
</dbReference>
<evidence type="ECO:0000259" key="3">
    <source>
        <dbReference type="Pfam" id="PF14686"/>
    </source>
</evidence>
<accession>A0A1Y2FE96</accession>
<sequence length="250" mass="28142">MLKAVAKVEKAKMALFIRFSTRICETTWKCYSISGVSPNFSISNVIPGTYQLRAWSKGVVGEFILNKSITVTAGRTTNLGEIVFTEKRVGPVAWEIGILDRTAKEFKHGDHFNQWGLPYKFPKEFPNGVNYTIGKSNYARDWNYCHVSVSIPGRGVAANSSTALSVSINGGKNSAEVANFKDDACVRRYGIRGFYCELEFKFGPNDFKVGENKITLHVRKTRGYTNNHQFDGYHIIESINKNNNYNNNKI</sequence>
<proteinExistence type="predicted"/>
<dbReference type="InterPro" id="IPR013784">
    <property type="entry name" value="Carb-bd-like_fold"/>
</dbReference>
<reference evidence="4 5" key="1">
    <citation type="submission" date="2016-08" db="EMBL/GenBank/DDBJ databases">
        <title>A Parts List for Fungal Cellulosomes Revealed by Comparative Genomics.</title>
        <authorList>
            <consortium name="DOE Joint Genome Institute"/>
            <person name="Haitjema C.H."/>
            <person name="Gilmore S.P."/>
            <person name="Henske J.K."/>
            <person name="Solomon K.V."/>
            <person name="De Groot R."/>
            <person name="Kuo A."/>
            <person name="Mondo S.J."/>
            <person name="Salamov A.A."/>
            <person name="Labutti K."/>
            <person name="Zhao Z."/>
            <person name="Chiniquy J."/>
            <person name="Barry K."/>
            <person name="Brewer H.M."/>
            <person name="Purvine S.O."/>
            <person name="Wright A.T."/>
            <person name="Boxma B."/>
            <person name="Van Alen T."/>
            <person name="Hackstein J.H."/>
            <person name="Baker S.E."/>
            <person name="Grigoriev I.V."/>
            <person name="O'Malley M.A."/>
        </authorList>
    </citation>
    <scope>NUCLEOTIDE SEQUENCE [LARGE SCALE GENOMIC DNA]</scope>
    <source>
        <strain evidence="4 5">G1</strain>
    </source>
</reference>
<dbReference type="SUPFAM" id="SSF49452">
    <property type="entry name" value="Starch-binding domain-like"/>
    <property type="match status" value="1"/>
</dbReference>
<dbReference type="InterPro" id="IPR051850">
    <property type="entry name" value="Polysacch_Lyase_4"/>
</dbReference>
<dbReference type="Pfam" id="PF14683">
    <property type="entry name" value="CBM-like"/>
    <property type="match status" value="1"/>
</dbReference>
<dbReference type="InterPro" id="IPR029411">
    <property type="entry name" value="RG-lyase_III"/>
</dbReference>
<keyword evidence="1" id="KW-0732">Signal</keyword>
<feature type="domain" description="Rhamnogalacturonan lyase" evidence="3">
    <location>
        <begin position="39"/>
        <end position="79"/>
    </location>
</feature>
<feature type="domain" description="Rhamnogalacturonan lyase" evidence="2">
    <location>
        <begin position="94"/>
        <end position="148"/>
    </location>
</feature>
<dbReference type="OrthoDB" id="1179585at2759"/>
<evidence type="ECO:0008006" key="6">
    <source>
        <dbReference type="Google" id="ProtNLM"/>
    </source>
</evidence>
<dbReference type="Proteomes" id="UP000193920">
    <property type="component" value="Unassembled WGS sequence"/>
</dbReference>
<dbReference type="Gene3D" id="2.60.40.1120">
    <property type="entry name" value="Carboxypeptidase-like, regulatory domain"/>
    <property type="match status" value="1"/>
</dbReference>
<dbReference type="PANTHER" id="PTHR32018">
    <property type="entry name" value="RHAMNOGALACTURONATE LYASE FAMILY PROTEIN"/>
    <property type="match status" value="1"/>
</dbReference>
<dbReference type="STRING" id="1754190.A0A1Y2FE96"/>